<accession>A0A9Q4ZK39</accession>
<evidence type="ECO:0000313" key="3">
    <source>
        <dbReference type="Proteomes" id="UP000603463"/>
    </source>
</evidence>
<sequence>MSQGVTFGWRETKKDQFEVVVGEFLGAVSRKEGSVVWDWSVTVMAGTSLPVNRTIQRKTAASQGGAQAAAEDAIGYYLANGF</sequence>
<dbReference type="Proteomes" id="UP000603463">
    <property type="component" value="Unassembled WGS sequence"/>
</dbReference>
<comment type="caution">
    <text evidence="2">The sequence shown here is derived from an EMBL/GenBank/DDBJ whole genome shotgun (WGS) entry which is preliminary data.</text>
</comment>
<reference evidence="2" key="1">
    <citation type="journal article" date="2020" name="Environ. Microbiol.">
        <title>The novel and transferable erm(51) gene confers Macrolides, Lincosamides, and Streptogramins B (MLSB) resistance to clonal Rhodococcus equi in the environment.</title>
        <authorList>
            <person name="Huber L."/>
            <person name="Giguere S."/>
            <person name="Slovis N.M."/>
            <person name="Alvarez-Narvaez S."/>
            <person name="Hart K.A."/>
            <person name="Greiter M."/>
            <person name="Morris E.R.A."/>
            <person name="Cohen N.D."/>
        </authorList>
    </citation>
    <scope>NUCLEOTIDE SEQUENCE</scope>
    <source>
        <strain evidence="2">Lh_116_1</strain>
    </source>
</reference>
<protein>
    <submittedName>
        <fullName evidence="2">Uncharacterized protein</fullName>
    </submittedName>
</protein>
<dbReference type="EMBL" id="WVBC01000002">
    <property type="protein sequence ID" value="NKT77282.1"/>
    <property type="molecule type" value="Genomic_DNA"/>
</dbReference>
<dbReference type="EMBL" id="WVBC01000021">
    <property type="protein sequence ID" value="NKT78006.1"/>
    <property type="molecule type" value="Genomic_DNA"/>
</dbReference>
<dbReference type="AlphaFoldDB" id="A0A9Q4ZK39"/>
<gene>
    <name evidence="1" type="ORF">GS882_03515</name>
    <name evidence="2" type="ORF">GS882_07680</name>
</gene>
<evidence type="ECO:0000313" key="2">
    <source>
        <dbReference type="EMBL" id="NKT78006.1"/>
    </source>
</evidence>
<proteinExistence type="predicted"/>
<organism evidence="2 3">
    <name type="scientific">Rhodococcus hoagii</name>
    <name type="common">Corynebacterium equii</name>
    <dbReference type="NCBI Taxonomy" id="43767"/>
    <lineage>
        <taxon>Bacteria</taxon>
        <taxon>Bacillati</taxon>
        <taxon>Actinomycetota</taxon>
        <taxon>Actinomycetes</taxon>
        <taxon>Mycobacteriales</taxon>
        <taxon>Nocardiaceae</taxon>
        <taxon>Prescottella</taxon>
    </lineage>
</organism>
<name>A0A9Q4ZK39_RHOHA</name>
<evidence type="ECO:0000313" key="1">
    <source>
        <dbReference type="EMBL" id="NKT77282.1"/>
    </source>
</evidence>